<organism evidence="3 4">
    <name type="scientific">Virgisporangium aurantiacum</name>
    <dbReference type="NCBI Taxonomy" id="175570"/>
    <lineage>
        <taxon>Bacteria</taxon>
        <taxon>Bacillati</taxon>
        <taxon>Actinomycetota</taxon>
        <taxon>Actinomycetes</taxon>
        <taxon>Micromonosporales</taxon>
        <taxon>Micromonosporaceae</taxon>
        <taxon>Virgisporangium</taxon>
    </lineage>
</organism>
<accession>A0A8J3ZJX5</accession>
<dbReference type="SUPFAM" id="SSF109854">
    <property type="entry name" value="DinB/YfiT-like putative metalloenzymes"/>
    <property type="match status" value="1"/>
</dbReference>
<evidence type="ECO:0000256" key="1">
    <source>
        <dbReference type="SAM" id="MobiDB-lite"/>
    </source>
</evidence>
<reference evidence="3" key="1">
    <citation type="submission" date="2021-01" db="EMBL/GenBank/DDBJ databases">
        <title>Whole genome shotgun sequence of Virgisporangium aurantiacum NBRC 16421.</title>
        <authorList>
            <person name="Komaki H."/>
            <person name="Tamura T."/>
        </authorList>
    </citation>
    <scope>NUCLEOTIDE SEQUENCE</scope>
    <source>
        <strain evidence="3">NBRC 16421</strain>
    </source>
</reference>
<dbReference type="AlphaFoldDB" id="A0A8J3ZJX5"/>
<gene>
    <name evidence="3" type="ORF">Vau01_116890</name>
</gene>
<evidence type="ECO:0000259" key="2">
    <source>
        <dbReference type="Pfam" id="PF11716"/>
    </source>
</evidence>
<keyword evidence="4" id="KW-1185">Reference proteome</keyword>
<dbReference type="Proteomes" id="UP000612585">
    <property type="component" value="Unassembled WGS sequence"/>
</dbReference>
<proteinExistence type="predicted"/>
<dbReference type="GO" id="GO:0046872">
    <property type="term" value="F:metal ion binding"/>
    <property type="evidence" value="ECO:0007669"/>
    <property type="project" value="InterPro"/>
</dbReference>
<dbReference type="EMBL" id="BOPG01000110">
    <property type="protein sequence ID" value="GIJ64173.1"/>
    <property type="molecule type" value="Genomic_DNA"/>
</dbReference>
<dbReference type="InterPro" id="IPR024344">
    <property type="entry name" value="MDMPI_metal-binding"/>
</dbReference>
<evidence type="ECO:0000313" key="3">
    <source>
        <dbReference type="EMBL" id="GIJ64173.1"/>
    </source>
</evidence>
<dbReference type="RefSeq" id="WP_204012219.1">
    <property type="nucleotide sequence ID" value="NZ_BOPG01000110.1"/>
</dbReference>
<dbReference type="InterPro" id="IPR017517">
    <property type="entry name" value="Maleyloyr_isom"/>
</dbReference>
<name>A0A8J3ZJX5_9ACTN</name>
<dbReference type="Gene3D" id="1.20.120.450">
    <property type="entry name" value="dinb family like domain"/>
    <property type="match status" value="1"/>
</dbReference>
<protein>
    <recommendedName>
        <fullName evidence="2">Mycothiol-dependent maleylpyruvate isomerase metal-binding domain-containing protein</fullName>
    </recommendedName>
</protein>
<feature type="domain" description="Mycothiol-dependent maleylpyruvate isomerase metal-binding" evidence="2">
    <location>
        <begin position="12"/>
        <end position="57"/>
    </location>
</feature>
<comment type="caution">
    <text evidence="3">The sequence shown here is derived from an EMBL/GenBank/DDBJ whole genome shotgun (WGS) entry which is preliminary data.</text>
</comment>
<feature type="region of interest" description="Disordered" evidence="1">
    <location>
        <begin position="206"/>
        <end position="227"/>
    </location>
</feature>
<sequence>MDADAVWRVIDDERGRLADLMDDLSESEWRTPSLCREWTVREVAAHLTLAHTGPLSATGSLIRAGGGFNRMIRDTAIRQARLPVHEYPRRLRAMIGSRRTAPFITELEPMIDVLCHAQDIARPTGRPYPMPATAAAAAADRIWSQSFPFRARRRLRGFELVATDAPWRAGAGLRVEGPISALLLLVSGRPAAVADLAGPGAAKLAATFPSNSGPATTDAGASSPKER</sequence>
<dbReference type="NCBIfam" id="TIGR03083">
    <property type="entry name" value="maleylpyruvate isomerase family mycothiol-dependent enzyme"/>
    <property type="match status" value="1"/>
</dbReference>
<dbReference type="Pfam" id="PF11716">
    <property type="entry name" value="MDMPI_N"/>
    <property type="match status" value="1"/>
</dbReference>
<dbReference type="InterPro" id="IPR034660">
    <property type="entry name" value="DinB/YfiT-like"/>
</dbReference>
<evidence type="ECO:0000313" key="4">
    <source>
        <dbReference type="Proteomes" id="UP000612585"/>
    </source>
</evidence>